<evidence type="ECO:0000313" key="3">
    <source>
        <dbReference type="Proteomes" id="UP000024635"/>
    </source>
</evidence>
<accession>A0A016VDQ3</accession>
<keyword evidence="1" id="KW-1133">Transmembrane helix</keyword>
<keyword evidence="3" id="KW-1185">Reference proteome</keyword>
<reference evidence="3" key="1">
    <citation type="journal article" date="2015" name="Nat. Genet.">
        <title>The genome and transcriptome of the zoonotic hookworm Ancylostoma ceylanicum identify infection-specific gene families.</title>
        <authorList>
            <person name="Schwarz E.M."/>
            <person name="Hu Y."/>
            <person name="Antoshechkin I."/>
            <person name="Miller M.M."/>
            <person name="Sternberg P.W."/>
            <person name="Aroian R.V."/>
        </authorList>
    </citation>
    <scope>NUCLEOTIDE SEQUENCE</scope>
    <source>
        <strain evidence="3">HY135</strain>
    </source>
</reference>
<protein>
    <submittedName>
        <fullName evidence="2">Uncharacterized protein</fullName>
    </submittedName>
</protein>
<evidence type="ECO:0000256" key="1">
    <source>
        <dbReference type="SAM" id="Phobius"/>
    </source>
</evidence>
<dbReference type="EMBL" id="JARK01001347">
    <property type="protein sequence ID" value="EYC25794.1"/>
    <property type="molecule type" value="Genomic_DNA"/>
</dbReference>
<evidence type="ECO:0000313" key="2">
    <source>
        <dbReference type="EMBL" id="EYC25794.1"/>
    </source>
</evidence>
<dbReference type="Proteomes" id="UP000024635">
    <property type="component" value="Unassembled WGS sequence"/>
</dbReference>
<gene>
    <name evidence="2" type="primary">Acey_s0011.g1388</name>
    <name evidence="2" type="ORF">Y032_0011g1388</name>
</gene>
<organism evidence="2 3">
    <name type="scientific">Ancylostoma ceylanicum</name>
    <dbReference type="NCBI Taxonomy" id="53326"/>
    <lineage>
        <taxon>Eukaryota</taxon>
        <taxon>Metazoa</taxon>
        <taxon>Ecdysozoa</taxon>
        <taxon>Nematoda</taxon>
        <taxon>Chromadorea</taxon>
        <taxon>Rhabditida</taxon>
        <taxon>Rhabditina</taxon>
        <taxon>Rhabditomorpha</taxon>
        <taxon>Strongyloidea</taxon>
        <taxon>Ancylostomatidae</taxon>
        <taxon>Ancylostomatinae</taxon>
        <taxon>Ancylostoma</taxon>
    </lineage>
</organism>
<comment type="caution">
    <text evidence="2">The sequence shown here is derived from an EMBL/GenBank/DDBJ whole genome shotgun (WGS) entry which is preliminary data.</text>
</comment>
<name>A0A016VDQ3_9BILA</name>
<proteinExistence type="predicted"/>
<feature type="transmembrane region" description="Helical" evidence="1">
    <location>
        <begin position="13"/>
        <end position="36"/>
    </location>
</feature>
<keyword evidence="1" id="KW-0812">Transmembrane</keyword>
<sequence>MGLFQVLITNINIILHATFVFSVKLAFSLSFIPYTYRIFTKVGLRYKIDTIFVTSTSNNHPGQNLNEFHEHLK</sequence>
<dbReference type="AlphaFoldDB" id="A0A016VDQ3"/>
<keyword evidence="1" id="KW-0472">Membrane</keyword>